<organism evidence="2 3">
    <name type="scientific">Papaver somniferum</name>
    <name type="common">Opium poppy</name>
    <dbReference type="NCBI Taxonomy" id="3469"/>
    <lineage>
        <taxon>Eukaryota</taxon>
        <taxon>Viridiplantae</taxon>
        <taxon>Streptophyta</taxon>
        <taxon>Embryophyta</taxon>
        <taxon>Tracheophyta</taxon>
        <taxon>Spermatophyta</taxon>
        <taxon>Magnoliopsida</taxon>
        <taxon>Ranunculales</taxon>
        <taxon>Papaveraceae</taxon>
        <taxon>Papaveroideae</taxon>
        <taxon>Papaver</taxon>
    </lineage>
</organism>
<dbReference type="EMBL" id="CM010715">
    <property type="protein sequence ID" value="RZC44758.1"/>
    <property type="molecule type" value="Genomic_DNA"/>
</dbReference>
<reference evidence="2 3" key="1">
    <citation type="journal article" date="2018" name="Science">
        <title>The opium poppy genome and morphinan production.</title>
        <authorList>
            <person name="Guo L."/>
            <person name="Winzer T."/>
            <person name="Yang X."/>
            <person name="Li Y."/>
            <person name="Ning Z."/>
            <person name="He Z."/>
            <person name="Teodor R."/>
            <person name="Lu Y."/>
            <person name="Bowser T.A."/>
            <person name="Graham I.A."/>
            <person name="Ye K."/>
        </authorList>
    </citation>
    <scope>NUCLEOTIDE SEQUENCE [LARGE SCALE GENOMIC DNA]</scope>
    <source>
        <strain evidence="3">cv. HN1</strain>
        <tissue evidence="2">Leaves</tissue>
    </source>
</reference>
<accession>A0A4Y7IB74</accession>
<proteinExistence type="predicted"/>
<protein>
    <submittedName>
        <fullName evidence="2">Uncharacterized protein</fullName>
    </submittedName>
</protein>
<feature type="region of interest" description="Disordered" evidence="1">
    <location>
        <begin position="119"/>
        <end position="150"/>
    </location>
</feature>
<evidence type="ECO:0000313" key="3">
    <source>
        <dbReference type="Proteomes" id="UP000316621"/>
    </source>
</evidence>
<evidence type="ECO:0000256" key="1">
    <source>
        <dbReference type="SAM" id="MobiDB-lite"/>
    </source>
</evidence>
<dbReference type="AlphaFoldDB" id="A0A4Y7IB74"/>
<sequence length="294" mass="31672">MRCRRKSGVISLDQLRSLSRTISGSTGGRKAGSMSSSGFSSSGSFASLNLVADKRRDQEQASLVTPLKMEKQKLAAVDAHLSSSYSGISVGGVAPALSLSTQGTPKDSTGQLDNDKISEDKQAEKPNPKSLLSPTVQCAPESDDPYSPFHATQWIPTKYSNSDSSVSGPPISMPEELKGHGTTVMVSDLDQDFKLVEDGDYVFGAAGDGNICADIIKEMKKILKEQRNRKRHGKNGEIVPSMWVGTKSGAYKVERFETLGTGRMYADLEVETQKRCNTVDKVVEKFGKGVGELV</sequence>
<feature type="region of interest" description="Disordered" evidence="1">
    <location>
        <begin position="21"/>
        <end position="42"/>
    </location>
</feature>
<feature type="compositionally biased region" description="Low complexity" evidence="1">
    <location>
        <begin position="31"/>
        <end position="42"/>
    </location>
</feature>
<dbReference type="Proteomes" id="UP000316621">
    <property type="component" value="Chromosome 1"/>
</dbReference>
<keyword evidence="3" id="KW-1185">Reference proteome</keyword>
<dbReference type="STRING" id="3469.A0A4Y7IB74"/>
<name>A0A4Y7IB74_PAPSO</name>
<gene>
    <name evidence="2" type="ORF">C5167_037709</name>
</gene>
<evidence type="ECO:0000313" key="2">
    <source>
        <dbReference type="EMBL" id="RZC44758.1"/>
    </source>
</evidence>
<dbReference type="Gramene" id="RZC44758">
    <property type="protein sequence ID" value="RZC44758"/>
    <property type="gene ID" value="C5167_037709"/>
</dbReference>